<protein>
    <submittedName>
        <fullName evidence="3">Phosphotransferase</fullName>
    </submittedName>
</protein>
<evidence type="ECO:0000313" key="4">
    <source>
        <dbReference type="Proteomes" id="UP001595685"/>
    </source>
</evidence>
<feature type="region of interest" description="Disordered" evidence="1">
    <location>
        <begin position="382"/>
        <end position="528"/>
    </location>
</feature>
<proteinExistence type="predicted"/>
<feature type="compositionally biased region" description="Low complexity" evidence="1">
    <location>
        <begin position="26"/>
        <end position="77"/>
    </location>
</feature>
<feature type="region of interest" description="Disordered" evidence="1">
    <location>
        <begin position="1"/>
        <end position="77"/>
    </location>
</feature>
<dbReference type="Gene3D" id="3.90.1200.10">
    <property type="match status" value="1"/>
</dbReference>
<sequence length="528" mass="55076">MAAPDDEQQGAAPTETSAPALRGDGPAPSSWVPAPAPQDDPAAADRQGAPGPAGRPAGGRATTAPGRPGATPSARRPRTPAALAALLVGAMPGTVPVAVAPAHAGRDDVDAALVHDADGGIWVVTAPRTAEAGVRVDAETEAVRLLAGVLPFDVPRPRADVALPEGGRAIVFPAPRGRPVDLLRLAASPGVCRSVGRSLAALHDVTTAVVERAGVPVRDAGEVRRRRLDELDRGATTSQVPPVLLERWEAVLDDTSLWDFSPTVVHGDLVAERLVVTGEEVTAVLDWTDLHVGDPAEDLAWLAVGAEPETVAEVLQAYRSSRHGSVDEDLLRRAVLHGEMALVRWLLHGVATDDAEVREDATGMLEQLAGWVEAENLARHHDEESARLAEERARQAEEDARLAEEHARQAEEEARLAEEDELRAEDEARLTEDDALQAEDEARLAGERALEAEDDARAAGAHGPQAEDDDRPDAHGGSPSADGPRPVVGQASPDDGDAPAGPPARRGSSVVDLSGTSGAPGTPGPAPR</sequence>
<dbReference type="Proteomes" id="UP001595685">
    <property type="component" value="Unassembled WGS sequence"/>
</dbReference>
<keyword evidence="4" id="KW-1185">Reference proteome</keyword>
<feature type="compositionally biased region" description="Basic and acidic residues" evidence="1">
    <location>
        <begin position="440"/>
        <end position="457"/>
    </location>
</feature>
<dbReference type="InterPro" id="IPR011009">
    <property type="entry name" value="Kinase-like_dom_sf"/>
</dbReference>
<dbReference type="InterPro" id="IPR002575">
    <property type="entry name" value="Aminoglycoside_PTrfase"/>
</dbReference>
<organism evidence="3 4">
    <name type="scientific">Aquipuribacter hungaricus</name>
    <dbReference type="NCBI Taxonomy" id="545624"/>
    <lineage>
        <taxon>Bacteria</taxon>
        <taxon>Bacillati</taxon>
        <taxon>Actinomycetota</taxon>
        <taxon>Actinomycetes</taxon>
        <taxon>Micrococcales</taxon>
        <taxon>Intrasporangiaceae</taxon>
        <taxon>Aquipuribacter</taxon>
    </lineage>
</organism>
<dbReference type="Gene3D" id="6.10.250.1010">
    <property type="match status" value="1"/>
</dbReference>
<evidence type="ECO:0000313" key="3">
    <source>
        <dbReference type="EMBL" id="MFC3690420.1"/>
    </source>
</evidence>
<feature type="domain" description="Aminoglycoside phosphotransferase" evidence="2">
    <location>
        <begin position="111"/>
        <end position="319"/>
    </location>
</feature>
<gene>
    <name evidence="3" type="ORF">ACFOLH_18885</name>
</gene>
<feature type="compositionally biased region" description="Basic and acidic residues" evidence="1">
    <location>
        <begin position="382"/>
        <end position="417"/>
    </location>
</feature>
<dbReference type="RefSeq" id="WP_376984351.1">
    <property type="nucleotide sequence ID" value="NZ_JBHRWW010000023.1"/>
</dbReference>
<comment type="caution">
    <text evidence="3">The sequence shown here is derived from an EMBL/GenBank/DDBJ whole genome shotgun (WGS) entry which is preliminary data.</text>
</comment>
<evidence type="ECO:0000256" key="1">
    <source>
        <dbReference type="SAM" id="MobiDB-lite"/>
    </source>
</evidence>
<reference evidence="4" key="1">
    <citation type="journal article" date="2019" name="Int. J. Syst. Evol. Microbiol.">
        <title>The Global Catalogue of Microorganisms (GCM) 10K type strain sequencing project: providing services to taxonomists for standard genome sequencing and annotation.</title>
        <authorList>
            <consortium name="The Broad Institute Genomics Platform"/>
            <consortium name="The Broad Institute Genome Sequencing Center for Infectious Disease"/>
            <person name="Wu L."/>
            <person name="Ma J."/>
        </authorList>
    </citation>
    <scope>NUCLEOTIDE SEQUENCE [LARGE SCALE GENOMIC DNA]</scope>
    <source>
        <strain evidence="4">NCAIM B.02333</strain>
    </source>
</reference>
<dbReference type="SUPFAM" id="SSF56112">
    <property type="entry name" value="Protein kinase-like (PK-like)"/>
    <property type="match status" value="1"/>
</dbReference>
<dbReference type="EMBL" id="JBHRWW010000023">
    <property type="protein sequence ID" value="MFC3690420.1"/>
    <property type="molecule type" value="Genomic_DNA"/>
</dbReference>
<dbReference type="Pfam" id="PF01636">
    <property type="entry name" value="APH"/>
    <property type="match status" value="1"/>
</dbReference>
<feature type="compositionally biased region" description="Low complexity" evidence="1">
    <location>
        <begin position="503"/>
        <end position="520"/>
    </location>
</feature>
<accession>A0ABV7WL81</accession>
<evidence type="ECO:0000259" key="2">
    <source>
        <dbReference type="Pfam" id="PF01636"/>
    </source>
</evidence>
<name>A0ABV7WL81_9MICO</name>